<dbReference type="Proteomes" id="UP001630127">
    <property type="component" value="Unassembled WGS sequence"/>
</dbReference>
<keyword evidence="1" id="KW-0732">Signal</keyword>
<dbReference type="InterPro" id="IPR053151">
    <property type="entry name" value="RNase_H-like"/>
</dbReference>
<evidence type="ECO:0008006" key="4">
    <source>
        <dbReference type="Google" id="ProtNLM"/>
    </source>
</evidence>
<evidence type="ECO:0000313" key="2">
    <source>
        <dbReference type="EMBL" id="KAL3514832.1"/>
    </source>
</evidence>
<dbReference type="AlphaFoldDB" id="A0ABD2Z9N1"/>
<proteinExistence type="predicted"/>
<dbReference type="InterPro" id="IPR036397">
    <property type="entry name" value="RNaseH_sf"/>
</dbReference>
<evidence type="ECO:0000256" key="1">
    <source>
        <dbReference type="SAM" id="SignalP"/>
    </source>
</evidence>
<protein>
    <recommendedName>
        <fullName evidence="4">RNase H type-1 domain-containing protein</fullName>
    </recommendedName>
</protein>
<dbReference type="EMBL" id="JBJUIK010000011">
    <property type="protein sequence ID" value="KAL3514832.1"/>
    <property type="molecule type" value="Genomic_DNA"/>
</dbReference>
<reference evidence="2 3" key="1">
    <citation type="submission" date="2024-11" db="EMBL/GenBank/DDBJ databases">
        <title>A near-complete genome assembly of Cinchona calisaya.</title>
        <authorList>
            <person name="Lian D.C."/>
            <person name="Zhao X.W."/>
            <person name="Wei L."/>
        </authorList>
    </citation>
    <scope>NUCLEOTIDE SEQUENCE [LARGE SCALE GENOMIC DNA]</scope>
    <source>
        <tissue evidence="2">Nenye</tissue>
    </source>
</reference>
<dbReference type="Gene3D" id="3.30.420.10">
    <property type="entry name" value="Ribonuclease H-like superfamily/Ribonuclease H"/>
    <property type="match status" value="1"/>
</dbReference>
<name>A0ABD2Z9N1_9GENT</name>
<dbReference type="PANTHER" id="PTHR47723">
    <property type="entry name" value="OS05G0353850 PROTEIN"/>
    <property type="match status" value="1"/>
</dbReference>
<comment type="caution">
    <text evidence="2">The sequence shown here is derived from an EMBL/GenBank/DDBJ whole genome shotgun (WGS) entry which is preliminary data.</text>
</comment>
<feature type="chain" id="PRO_5044761548" description="RNase H type-1 domain-containing protein" evidence="1">
    <location>
        <begin position="18"/>
        <end position="109"/>
    </location>
</feature>
<feature type="signal peptide" evidence="1">
    <location>
        <begin position="1"/>
        <end position="17"/>
    </location>
</feature>
<accession>A0ABD2Z9N1</accession>
<evidence type="ECO:0000313" key="3">
    <source>
        <dbReference type="Proteomes" id="UP001630127"/>
    </source>
</evidence>
<keyword evidence="3" id="KW-1185">Reference proteome</keyword>
<sequence>MNSTAVIQILLTACSFGWQFLHSYKQAVERERRPIDSNTRSRWGRPSIGQYKINFDGAVFKEQGAIGVEVDIRDHDGKFIAGVSKLIRGPCEAVVAEALAAREAISLLR</sequence>
<organism evidence="2 3">
    <name type="scientific">Cinchona calisaya</name>
    <dbReference type="NCBI Taxonomy" id="153742"/>
    <lineage>
        <taxon>Eukaryota</taxon>
        <taxon>Viridiplantae</taxon>
        <taxon>Streptophyta</taxon>
        <taxon>Embryophyta</taxon>
        <taxon>Tracheophyta</taxon>
        <taxon>Spermatophyta</taxon>
        <taxon>Magnoliopsida</taxon>
        <taxon>eudicotyledons</taxon>
        <taxon>Gunneridae</taxon>
        <taxon>Pentapetalae</taxon>
        <taxon>asterids</taxon>
        <taxon>lamiids</taxon>
        <taxon>Gentianales</taxon>
        <taxon>Rubiaceae</taxon>
        <taxon>Cinchonoideae</taxon>
        <taxon>Cinchoneae</taxon>
        <taxon>Cinchona</taxon>
    </lineage>
</organism>
<dbReference type="PANTHER" id="PTHR47723:SF19">
    <property type="entry name" value="POLYNUCLEOTIDYL TRANSFERASE, RIBONUCLEASE H-LIKE SUPERFAMILY PROTEIN"/>
    <property type="match status" value="1"/>
</dbReference>
<gene>
    <name evidence="2" type="ORF">ACH5RR_027549</name>
</gene>